<reference evidence="2 3" key="2">
    <citation type="journal article" date="2023" name="ChemBioChem">
        <title>Acyltransferase Domain Exchange between Two Independent Type I Polyketide Synthases in the Same Producer Strain of Macrolide Antibiotics.</title>
        <authorList>
            <person name="Kudo F."/>
            <person name="Kishikawa K."/>
            <person name="Tsuboi K."/>
            <person name="Kido T."/>
            <person name="Usui T."/>
            <person name="Hashimoto J."/>
            <person name="Shin-Ya K."/>
            <person name="Miyanaga A."/>
            <person name="Eguchi T."/>
        </authorList>
    </citation>
    <scope>NUCLEOTIDE SEQUENCE [LARGE SCALE GENOMIC DNA]</scope>
    <source>
        <strain evidence="2 3">A-8890</strain>
    </source>
</reference>
<dbReference type="Proteomes" id="UP001321542">
    <property type="component" value="Chromosome"/>
</dbReference>
<dbReference type="EMBL" id="AP018448">
    <property type="protein sequence ID" value="BBC31862.1"/>
    <property type="molecule type" value="Genomic_DNA"/>
</dbReference>
<keyword evidence="3" id="KW-1185">Reference proteome</keyword>
<feature type="region of interest" description="Disordered" evidence="1">
    <location>
        <begin position="1"/>
        <end position="35"/>
    </location>
</feature>
<evidence type="ECO:0000313" key="3">
    <source>
        <dbReference type="Proteomes" id="UP001321542"/>
    </source>
</evidence>
<gene>
    <name evidence="2" type="ORF">SGFS_031560</name>
</gene>
<sequence>MAYNCTEPEPSGRRYRRRSEGPSQTRPARELFPDGFHDLSTKPDFLFFVVEVLPSAAGSDD</sequence>
<proteinExistence type="predicted"/>
<name>A0ABN5VI78_9ACTN</name>
<protein>
    <submittedName>
        <fullName evidence="2">Uncharacterized protein</fullName>
    </submittedName>
</protein>
<reference evidence="2 3" key="1">
    <citation type="journal article" date="2010" name="ChemBioChem">
        <title>Cloning and characterization of the biosynthetic gene cluster of 16-membered macrolide antibiotic FD-891: involvement of a dual functional cytochrome P450 monooxygenase catalyzing epoxidation and hydroxylation.</title>
        <authorList>
            <person name="Kudo F."/>
            <person name="Motegi A."/>
            <person name="Mizoue K."/>
            <person name="Eguchi T."/>
        </authorList>
    </citation>
    <scope>NUCLEOTIDE SEQUENCE [LARGE SCALE GENOMIC DNA]</scope>
    <source>
        <strain evidence="2 3">A-8890</strain>
    </source>
</reference>
<evidence type="ECO:0000313" key="2">
    <source>
        <dbReference type="EMBL" id="BBC31862.1"/>
    </source>
</evidence>
<evidence type="ECO:0000256" key="1">
    <source>
        <dbReference type="SAM" id="MobiDB-lite"/>
    </source>
</evidence>
<organism evidence="2 3">
    <name type="scientific">Streptomyces graminofaciens</name>
    <dbReference type="NCBI Taxonomy" id="68212"/>
    <lineage>
        <taxon>Bacteria</taxon>
        <taxon>Bacillati</taxon>
        <taxon>Actinomycetota</taxon>
        <taxon>Actinomycetes</taxon>
        <taxon>Kitasatosporales</taxon>
        <taxon>Streptomycetaceae</taxon>
        <taxon>Streptomyces</taxon>
    </lineage>
</organism>
<accession>A0ABN5VI78</accession>